<dbReference type="Proteomes" id="UP001283361">
    <property type="component" value="Unassembled WGS sequence"/>
</dbReference>
<feature type="compositionally biased region" description="Basic and acidic residues" evidence="1">
    <location>
        <begin position="27"/>
        <end position="46"/>
    </location>
</feature>
<comment type="caution">
    <text evidence="2">The sequence shown here is derived from an EMBL/GenBank/DDBJ whole genome shotgun (WGS) entry which is preliminary data.</text>
</comment>
<gene>
    <name evidence="2" type="ORF">RRG08_052638</name>
</gene>
<feature type="compositionally biased region" description="Basic and acidic residues" evidence="1">
    <location>
        <begin position="56"/>
        <end position="73"/>
    </location>
</feature>
<proteinExistence type="predicted"/>
<name>A0AAE1DY45_9GAST</name>
<evidence type="ECO:0000256" key="1">
    <source>
        <dbReference type="SAM" id="MobiDB-lite"/>
    </source>
</evidence>
<feature type="region of interest" description="Disordered" evidence="1">
    <location>
        <begin position="1"/>
        <end position="164"/>
    </location>
</feature>
<evidence type="ECO:0000313" key="2">
    <source>
        <dbReference type="EMBL" id="KAK3787007.1"/>
    </source>
</evidence>
<dbReference type="EMBL" id="JAWDGP010001916">
    <property type="protein sequence ID" value="KAK3787007.1"/>
    <property type="molecule type" value="Genomic_DNA"/>
</dbReference>
<reference evidence="2" key="1">
    <citation type="journal article" date="2023" name="G3 (Bethesda)">
        <title>A reference genome for the long-term kleptoplast-retaining sea slug Elysia crispata morphotype clarki.</title>
        <authorList>
            <person name="Eastman K.E."/>
            <person name="Pendleton A.L."/>
            <person name="Shaikh M.A."/>
            <person name="Suttiyut T."/>
            <person name="Ogas R."/>
            <person name="Tomko P."/>
            <person name="Gavelis G."/>
            <person name="Widhalm J.R."/>
            <person name="Wisecaver J.H."/>
        </authorList>
    </citation>
    <scope>NUCLEOTIDE SEQUENCE</scope>
    <source>
        <strain evidence="2">ECLA1</strain>
    </source>
</reference>
<evidence type="ECO:0000313" key="3">
    <source>
        <dbReference type="Proteomes" id="UP001283361"/>
    </source>
</evidence>
<dbReference type="AlphaFoldDB" id="A0AAE1DY45"/>
<organism evidence="2 3">
    <name type="scientific">Elysia crispata</name>
    <name type="common">lettuce slug</name>
    <dbReference type="NCBI Taxonomy" id="231223"/>
    <lineage>
        <taxon>Eukaryota</taxon>
        <taxon>Metazoa</taxon>
        <taxon>Spiralia</taxon>
        <taxon>Lophotrochozoa</taxon>
        <taxon>Mollusca</taxon>
        <taxon>Gastropoda</taxon>
        <taxon>Heterobranchia</taxon>
        <taxon>Euthyneura</taxon>
        <taxon>Panpulmonata</taxon>
        <taxon>Sacoglossa</taxon>
        <taxon>Placobranchoidea</taxon>
        <taxon>Plakobranchidae</taxon>
        <taxon>Elysia</taxon>
    </lineage>
</organism>
<keyword evidence="3" id="KW-1185">Reference proteome</keyword>
<accession>A0AAE1DY45</accession>
<sequence length="188" mass="22433">MSGSRQGLRPKAPKQTEKRTTKSNAQKCREYRERLMAEDPVRDHERRLKNHTNAKKWRDNLPPEKKERLKELARLYQRKRRQRLKEMGIYSSSTSTPKSDKTSKSTQTRVAKKLLKKNVDGKREQARVRQARRRAKIKASPETYQKEKEKRRKKYQEKKEKAANSVVKIVQRNQKRKGVPKKRCIILQ</sequence>
<protein>
    <submittedName>
        <fullName evidence="2">Uncharacterized protein</fullName>
    </submittedName>
</protein>
<feature type="compositionally biased region" description="Basic and acidic residues" evidence="1">
    <location>
        <begin position="117"/>
        <end position="127"/>
    </location>
</feature>